<accession>A0A5C0UJK7</accession>
<keyword evidence="12" id="KW-1185">Reference proteome</keyword>
<keyword evidence="9" id="KW-1208">Phospholipid metabolism</keyword>
<dbReference type="KEGG" id="nabu:FZC36_00905"/>
<dbReference type="InterPro" id="IPR003811">
    <property type="entry name" value="G3P_acylTferase_PlsY"/>
</dbReference>
<sequence length="175" mass="19809">MIFEFIFFMIGSIPSGRLISFLFRKEDLRFAGSGNIGTSNAWRVNGKMVGSLTGIFDVLKGLSVIFSGSIFYYGMFVVLGNMFAPWSGGKGMAVFFGICLAFFGKIAFIFIFTWAFCVWIGFRPAHSSYISLLLVNLYFVLCVGKCISFLLIISLIILMRHLLWNKNFYNKDKEL</sequence>
<evidence type="ECO:0000256" key="7">
    <source>
        <dbReference type="ARBA" id="ARBA00023136"/>
    </source>
</evidence>
<evidence type="ECO:0000256" key="8">
    <source>
        <dbReference type="ARBA" id="ARBA00023209"/>
    </source>
</evidence>
<feature type="transmembrane region" description="Helical" evidence="10">
    <location>
        <begin position="70"/>
        <end position="88"/>
    </location>
</feature>
<evidence type="ECO:0000256" key="9">
    <source>
        <dbReference type="ARBA" id="ARBA00023264"/>
    </source>
</evidence>
<dbReference type="Proteomes" id="UP000324924">
    <property type="component" value="Chromosome"/>
</dbReference>
<evidence type="ECO:0000256" key="4">
    <source>
        <dbReference type="ARBA" id="ARBA00022692"/>
    </source>
</evidence>
<dbReference type="PANTHER" id="PTHR30309:SF0">
    <property type="entry name" value="GLYCEROL-3-PHOSPHATE ACYLTRANSFERASE-RELATED"/>
    <property type="match status" value="1"/>
</dbReference>
<evidence type="ECO:0000256" key="2">
    <source>
        <dbReference type="ARBA" id="ARBA00022516"/>
    </source>
</evidence>
<dbReference type="GO" id="GO:0043772">
    <property type="term" value="F:acyl-phosphate glycerol-3-phosphate acyltransferase activity"/>
    <property type="evidence" value="ECO:0007669"/>
    <property type="project" value="InterPro"/>
</dbReference>
<proteinExistence type="predicted"/>
<gene>
    <name evidence="11" type="ORF">FZC36_00905</name>
</gene>
<dbReference type="SMART" id="SM01207">
    <property type="entry name" value="G3P_acyltransf"/>
    <property type="match status" value="1"/>
</dbReference>
<dbReference type="GO" id="GO:0008654">
    <property type="term" value="P:phospholipid biosynthetic process"/>
    <property type="evidence" value="ECO:0007669"/>
    <property type="project" value="UniProtKB-KW"/>
</dbReference>
<keyword evidence="6" id="KW-0443">Lipid metabolism</keyword>
<keyword evidence="2" id="KW-0444">Lipid biosynthesis</keyword>
<feature type="transmembrane region" description="Helical" evidence="10">
    <location>
        <begin position="94"/>
        <end position="122"/>
    </location>
</feature>
<keyword evidence="11" id="KW-0012">Acyltransferase</keyword>
<dbReference type="AlphaFoldDB" id="A0A5C0UJK7"/>
<evidence type="ECO:0000313" key="12">
    <source>
        <dbReference type="Proteomes" id="UP000324924"/>
    </source>
</evidence>
<keyword evidence="4 10" id="KW-0812">Transmembrane</keyword>
<evidence type="ECO:0000256" key="3">
    <source>
        <dbReference type="ARBA" id="ARBA00022679"/>
    </source>
</evidence>
<evidence type="ECO:0000256" key="5">
    <source>
        <dbReference type="ARBA" id="ARBA00022989"/>
    </source>
</evidence>
<keyword evidence="3 11" id="KW-0808">Transferase</keyword>
<dbReference type="EMBL" id="CP043314">
    <property type="protein sequence ID" value="QEK38994.1"/>
    <property type="molecule type" value="Genomic_DNA"/>
</dbReference>
<evidence type="ECO:0000256" key="6">
    <source>
        <dbReference type="ARBA" id="ARBA00023098"/>
    </source>
</evidence>
<evidence type="ECO:0000313" key="11">
    <source>
        <dbReference type="EMBL" id="QEK38994.1"/>
    </source>
</evidence>
<keyword evidence="5 10" id="KW-1133">Transmembrane helix</keyword>
<dbReference type="PANTHER" id="PTHR30309">
    <property type="entry name" value="INNER MEMBRANE PROTEIN YGIH"/>
    <property type="match status" value="1"/>
</dbReference>
<dbReference type="OrthoDB" id="9777124at2"/>
<dbReference type="GO" id="GO:0005886">
    <property type="term" value="C:plasma membrane"/>
    <property type="evidence" value="ECO:0007669"/>
    <property type="project" value="InterPro"/>
</dbReference>
<evidence type="ECO:0000256" key="10">
    <source>
        <dbReference type="SAM" id="Phobius"/>
    </source>
</evidence>
<reference evidence="11 12" key="1">
    <citation type="submission" date="2019-08" db="EMBL/GenBank/DDBJ databases">
        <title>Highly reduced genomes of protist endosymbionts show evolutionary convergence.</title>
        <authorList>
            <person name="George E."/>
            <person name="Husnik F."/>
            <person name="Tashyreva D."/>
            <person name="Prokopchuk G."/>
            <person name="Horak A."/>
            <person name="Kwong W.K."/>
            <person name="Lukes J."/>
            <person name="Keeling P.J."/>
        </authorList>
    </citation>
    <scope>NUCLEOTIDE SEQUENCE [LARGE SCALE GENOMIC DNA]</scope>
    <source>
        <strain evidence="11">1604HC</strain>
    </source>
</reference>
<keyword evidence="7 10" id="KW-0472">Membrane</keyword>
<feature type="transmembrane region" description="Helical" evidence="10">
    <location>
        <begin position="134"/>
        <end position="159"/>
    </location>
</feature>
<organism evidence="11 12">
    <name type="scientific">Candidatus Nesciobacter abundans</name>
    <dbReference type="NCBI Taxonomy" id="2601668"/>
    <lineage>
        <taxon>Bacteria</taxon>
        <taxon>Pseudomonadati</taxon>
        <taxon>Pseudomonadota</taxon>
        <taxon>Alphaproteobacteria</taxon>
        <taxon>Holosporales</taxon>
        <taxon>Holosporaceae</taxon>
        <taxon>Candidatus Nesciobacter</taxon>
    </lineage>
</organism>
<dbReference type="Pfam" id="PF02660">
    <property type="entry name" value="G3P_acyltransf"/>
    <property type="match status" value="1"/>
</dbReference>
<name>A0A5C0UJK7_9PROT</name>
<evidence type="ECO:0000256" key="1">
    <source>
        <dbReference type="ARBA" id="ARBA00022475"/>
    </source>
</evidence>
<keyword evidence="8" id="KW-0594">Phospholipid biosynthesis</keyword>
<keyword evidence="1" id="KW-1003">Cell membrane</keyword>
<protein>
    <submittedName>
        <fullName evidence="11">Glycerol-3-phosphate acyltransferase</fullName>
    </submittedName>
</protein>
<dbReference type="RefSeq" id="WP_148972117.1">
    <property type="nucleotide sequence ID" value="NZ_CP043314.1"/>
</dbReference>